<evidence type="ECO:0000313" key="2">
    <source>
        <dbReference type="Proteomes" id="UP000182983"/>
    </source>
</evidence>
<dbReference type="EMBL" id="FNWO01000006">
    <property type="protein sequence ID" value="SEH35989.1"/>
    <property type="molecule type" value="Genomic_DNA"/>
</dbReference>
<dbReference type="RefSeq" id="WP_074767861.1">
    <property type="nucleotide sequence ID" value="NZ_FNWO01000006.1"/>
</dbReference>
<dbReference type="GO" id="GO:0009307">
    <property type="term" value="P:DNA restriction-modification system"/>
    <property type="evidence" value="ECO:0007669"/>
    <property type="project" value="InterPro"/>
</dbReference>
<dbReference type="AlphaFoldDB" id="A0A1H6HJK4"/>
<keyword evidence="2" id="KW-1185">Reference proteome</keyword>
<accession>A0A1H6HJK4</accession>
<keyword evidence="1" id="KW-0378">Hydrolase</keyword>
<dbReference type="Pfam" id="PF09572">
    <property type="entry name" value="RE_XamI"/>
    <property type="match status" value="1"/>
</dbReference>
<keyword evidence="1" id="KW-0540">Nuclease</keyword>
<reference evidence="2" key="1">
    <citation type="submission" date="2016-10" db="EMBL/GenBank/DDBJ databases">
        <authorList>
            <person name="Varghese N."/>
            <person name="Submissions S."/>
        </authorList>
    </citation>
    <scope>NUCLEOTIDE SEQUENCE [LARGE SCALE GENOMIC DNA]</scope>
    <source>
        <strain evidence="2">DSM 13234</strain>
    </source>
</reference>
<dbReference type="Proteomes" id="UP000182983">
    <property type="component" value="Unassembled WGS sequence"/>
</dbReference>
<dbReference type="GO" id="GO:0009036">
    <property type="term" value="F:type II site-specific deoxyribonuclease activity"/>
    <property type="evidence" value="ECO:0007669"/>
    <property type="project" value="InterPro"/>
</dbReference>
<gene>
    <name evidence="1" type="ORF">SAMN04244559_01876</name>
</gene>
<keyword evidence="1" id="KW-0255">Endonuclease</keyword>
<dbReference type="InterPro" id="IPR019072">
    <property type="entry name" value="Restrct_endonuc_II_XamI"/>
</dbReference>
<name>A0A1H6HJK4_MAGFU</name>
<protein>
    <submittedName>
        <fullName evidence="1">XamI restriction endonuclease</fullName>
    </submittedName>
</protein>
<evidence type="ECO:0000313" key="1">
    <source>
        <dbReference type="EMBL" id="SEH35989.1"/>
    </source>
</evidence>
<dbReference type="GO" id="GO:0003677">
    <property type="term" value="F:DNA binding"/>
    <property type="evidence" value="ECO:0007669"/>
    <property type="project" value="InterPro"/>
</dbReference>
<dbReference type="OrthoDB" id="7431767at2"/>
<organism evidence="1 2">
    <name type="scientific">Magnetospirillum fulvum</name>
    <name type="common">Rhodospirillum fulvum</name>
    <dbReference type="NCBI Taxonomy" id="1082"/>
    <lineage>
        <taxon>Bacteria</taxon>
        <taxon>Pseudomonadati</taxon>
        <taxon>Pseudomonadota</taxon>
        <taxon>Alphaproteobacteria</taxon>
        <taxon>Rhodospirillales</taxon>
        <taxon>Rhodospirillaceae</taxon>
        <taxon>Magnetospirillum</taxon>
    </lineage>
</organism>
<proteinExistence type="predicted"/>
<sequence>MPQTVESLKSFHAARAAEAKRLYQEARDPVESAKDWRAELRAARQVLARALRASDYFADVASALRENGGHMLALRHVMAPPISQDQFKLLCPDWSKGSENNDKPVAPGVAVAVAATFGAWRDRHLTRWLDTGRRPTRVEMREILLTLAPLIANQTVATSRRNRLAARQEQAVVALLERKGWARLPSSLIDRRAAVPERHFMHKTRFATATAAPQEVDVACGLRNTVVLAMECKVTNDETNSVKRVNDVLKKAEAWKTHWGSFVITAALLDGVIAAKDVERLIDAKVRVFWSHDLDSFSAWLDDQF</sequence>